<dbReference type="InterPro" id="IPR036944">
    <property type="entry name" value="PPIase_FKBP_N_sf"/>
</dbReference>
<proteinExistence type="inferred from homology"/>
<dbReference type="Pfam" id="PF01346">
    <property type="entry name" value="FKBP_N"/>
    <property type="match status" value="2"/>
</dbReference>
<dbReference type="EMBL" id="ABOX02000036">
    <property type="protein sequence ID" value="EEF58836.1"/>
    <property type="molecule type" value="Genomic_DNA"/>
</dbReference>
<dbReference type="STRING" id="320771.Cflav_PD1669"/>
<dbReference type="SUPFAM" id="SSF54534">
    <property type="entry name" value="FKBP-like"/>
    <property type="match status" value="1"/>
</dbReference>
<name>B9XMR1_PEDPL</name>
<organism evidence="8 9">
    <name type="scientific">Pedosphaera parvula (strain Ellin514)</name>
    <dbReference type="NCBI Taxonomy" id="320771"/>
    <lineage>
        <taxon>Bacteria</taxon>
        <taxon>Pseudomonadati</taxon>
        <taxon>Verrucomicrobiota</taxon>
        <taxon>Pedosphaerae</taxon>
        <taxon>Pedosphaerales</taxon>
        <taxon>Pedosphaeraceae</taxon>
        <taxon>Pedosphaera</taxon>
    </lineage>
</organism>
<dbReference type="GO" id="GO:0006457">
    <property type="term" value="P:protein folding"/>
    <property type="evidence" value="ECO:0007669"/>
    <property type="project" value="InterPro"/>
</dbReference>
<evidence type="ECO:0000256" key="1">
    <source>
        <dbReference type="ARBA" id="ARBA00000971"/>
    </source>
</evidence>
<evidence type="ECO:0000256" key="2">
    <source>
        <dbReference type="ARBA" id="ARBA00006577"/>
    </source>
</evidence>
<keyword evidence="3 5" id="KW-0697">Rotamase</keyword>
<dbReference type="PANTHER" id="PTHR43811:SF19">
    <property type="entry name" value="39 KDA FK506-BINDING NUCLEAR PROTEIN"/>
    <property type="match status" value="1"/>
</dbReference>
<dbReference type="EC" id="5.2.1.8" evidence="6"/>
<dbReference type="Pfam" id="PF00254">
    <property type="entry name" value="FKBP_C"/>
    <property type="match status" value="1"/>
</dbReference>
<dbReference type="Proteomes" id="UP000003688">
    <property type="component" value="Unassembled WGS sequence"/>
</dbReference>
<keyword evidence="9" id="KW-1185">Reference proteome</keyword>
<comment type="caution">
    <text evidence="8">The sequence shown here is derived from an EMBL/GenBank/DDBJ whole genome shotgun (WGS) entry which is preliminary data.</text>
</comment>
<dbReference type="Gene3D" id="1.10.287.460">
    <property type="entry name" value="Peptidyl-prolyl cis-trans isomerase, FKBP-type, N-terminal domain"/>
    <property type="match status" value="2"/>
</dbReference>
<reference evidence="8 9" key="1">
    <citation type="journal article" date="2011" name="J. Bacteriol.">
        <title>Genome sequence of 'Pedosphaera parvula' Ellin514, an aerobic Verrucomicrobial isolate from pasture soil.</title>
        <authorList>
            <person name="Kant R."/>
            <person name="van Passel M.W."/>
            <person name="Sangwan P."/>
            <person name="Palva A."/>
            <person name="Lucas S."/>
            <person name="Copeland A."/>
            <person name="Lapidus A."/>
            <person name="Glavina Del Rio T."/>
            <person name="Dalin E."/>
            <person name="Tice H."/>
            <person name="Bruce D."/>
            <person name="Goodwin L."/>
            <person name="Pitluck S."/>
            <person name="Chertkov O."/>
            <person name="Larimer F.W."/>
            <person name="Land M.L."/>
            <person name="Hauser L."/>
            <person name="Brettin T.S."/>
            <person name="Detter J.C."/>
            <person name="Han S."/>
            <person name="de Vos W.M."/>
            <person name="Janssen P.H."/>
            <person name="Smidt H."/>
        </authorList>
    </citation>
    <scope>NUCLEOTIDE SEQUENCE [LARGE SCALE GENOMIC DNA]</scope>
    <source>
        <strain evidence="8 9">Ellin514</strain>
    </source>
</reference>
<evidence type="ECO:0000313" key="9">
    <source>
        <dbReference type="Proteomes" id="UP000003688"/>
    </source>
</evidence>
<dbReference type="Gene3D" id="3.10.50.40">
    <property type="match status" value="1"/>
</dbReference>
<comment type="catalytic activity">
    <reaction evidence="1 5 6">
        <text>[protein]-peptidylproline (omega=180) = [protein]-peptidylproline (omega=0)</text>
        <dbReference type="Rhea" id="RHEA:16237"/>
        <dbReference type="Rhea" id="RHEA-COMP:10747"/>
        <dbReference type="Rhea" id="RHEA-COMP:10748"/>
        <dbReference type="ChEBI" id="CHEBI:83833"/>
        <dbReference type="ChEBI" id="CHEBI:83834"/>
        <dbReference type="EC" id="5.2.1.8"/>
    </reaction>
</comment>
<dbReference type="InterPro" id="IPR000774">
    <property type="entry name" value="PPIase_FKBP_N"/>
</dbReference>
<dbReference type="PROSITE" id="PS50059">
    <property type="entry name" value="FKBP_PPIASE"/>
    <property type="match status" value="1"/>
</dbReference>
<evidence type="ECO:0000256" key="5">
    <source>
        <dbReference type="PROSITE-ProRule" id="PRU00277"/>
    </source>
</evidence>
<dbReference type="InterPro" id="IPR001179">
    <property type="entry name" value="PPIase_FKBP_dom"/>
</dbReference>
<keyword evidence="4 5" id="KW-0413">Isomerase</keyword>
<comment type="similarity">
    <text evidence="2 6">Belongs to the FKBP-type PPIase family.</text>
</comment>
<protein>
    <recommendedName>
        <fullName evidence="6">Peptidyl-prolyl cis-trans isomerase</fullName>
        <ecNumber evidence="6">5.2.1.8</ecNumber>
    </recommendedName>
</protein>
<dbReference type="RefSeq" id="WP_007417100.1">
    <property type="nucleotide sequence ID" value="NZ_ABOX02000036.1"/>
</dbReference>
<evidence type="ECO:0000256" key="6">
    <source>
        <dbReference type="RuleBase" id="RU003915"/>
    </source>
</evidence>
<dbReference type="OrthoDB" id="9814548at2"/>
<dbReference type="InterPro" id="IPR046357">
    <property type="entry name" value="PPIase_dom_sf"/>
</dbReference>
<accession>B9XMR1</accession>
<evidence type="ECO:0000259" key="7">
    <source>
        <dbReference type="PROSITE" id="PS50059"/>
    </source>
</evidence>
<sequence precursor="true">MNLKLEKTLILITAFTAFSIIAQEFAPIIPPDKEKVSYALGMQMALEFKPTGVHLDPDVVAQSVKDVLEGKPTVMKESDIAEILNKARQDGLSTYTMTVKGRDKFSYAAGMRRGLQLQLAGAEIDSSALGLGLKEMLEGKPTKVKESEIEPLFKQAQAYALGQQSKKNKAASEDFLAKNAKEKGVKVMPDGLQYKVLEAGNGEKPTTNDLIIVKYRGTYVNGTVFDYKEHFLTRSDAGTMGMQEALQQMRVGSKWQIFVPSDLAFGHKGEQALKIGPDSTLIYDLELVSMPKPGDPLIGTGTVGHGLDGEYTASNPAK</sequence>
<feature type="domain" description="PPIase FKBP-type" evidence="7">
    <location>
        <begin position="208"/>
        <end position="291"/>
    </location>
</feature>
<dbReference type="PANTHER" id="PTHR43811">
    <property type="entry name" value="FKBP-TYPE PEPTIDYL-PROLYL CIS-TRANS ISOMERASE FKPA"/>
    <property type="match status" value="1"/>
</dbReference>
<evidence type="ECO:0000313" key="8">
    <source>
        <dbReference type="EMBL" id="EEF58836.1"/>
    </source>
</evidence>
<gene>
    <name evidence="8" type="ORF">Cflav_PD1669</name>
</gene>
<evidence type="ECO:0000256" key="4">
    <source>
        <dbReference type="ARBA" id="ARBA00023235"/>
    </source>
</evidence>
<evidence type="ECO:0000256" key="3">
    <source>
        <dbReference type="ARBA" id="ARBA00023110"/>
    </source>
</evidence>
<dbReference type="AlphaFoldDB" id="B9XMR1"/>
<dbReference type="GO" id="GO:0003755">
    <property type="term" value="F:peptidyl-prolyl cis-trans isomerase activity"/>
    <property type="evidence" value="ECO:0007669"/>
    <property type="project" value="UniProtKB-UniRule"/>
</dbReference>